<sequence length="708" mass="79453">MPTTKKRPILPDDFVDTVLERAFRITRTSSYVADMVYLRQTLLEPLMNILRETPDAVRQKEKQNAVKQLIDQFKYPEFTDVLSGGLFPDIASVTTHLKLLRVFRDLRAEIMARDGMFGITDAEFPSSTSSSDNDGRLLRWQVYVAYAVERYTEWFRSLPSRGMIGRTRMSFGLHGEGEAYEITAENLPPIDVLMVLHSHMLHPRVYWQDMMRSNRMGVFRSMKMPWGALESVIQQPSTPNGAWKYNPPDPSREYFEETTMRMFELEDGINSKCVICPQCPSINSVELYNESGTGWVQSKFKTTCTECGCLLTRDALTTAALLDDCKAFEERGVPLKGALLDYLGVQYPEKERYATPGSISSDVAALFSHIPPGDDFTLAQTKVQDVFRLLYKKAISQKQPRTKEFRVLSHYVKNCTPFCIDLELAVLRQCEFADKMVKYAYLHSPFRENVIEHATVRFLKFFFLVRFRPYTFLAPPVDGDIVWLTMQLDPAGYAATSLAFLGTILEHDDDVSDNRLTDSHFLSKREWSRYAIPDFKYDGCTCAICHATREYVAAKQKTAKPPFSAKSSRRAALIDQFYAIECEKRMLGGDTLVQRLTHTSSVAEQSSTHTGPNYAHPYFADLTALPVLETMPPSYAAGLPPAYTSSGPAAAAADGVGWGEIARTRYGRTPWTPYSEFTSAVARYSASLLGGGFVAAEGGGGGEGMVGG</sequence>
<proteinExistence type="predicted"/>
<comment type="caution">
    <text evidence="1">The sequence shown here is derived from an EMBL/GenBank/DDBJ whole genome shotgun (WGS) entry which is preliminary data.</text>
</comment>
<keyword evidence="2" id="KW-1185">Reference proteome</keyword>
<dbReference type="PANTHER" id="PTHR34365">
    <property type="entry name" value="ENOLASE (DUF1399)"/>
    <property type="match status" value="1"/>
</dbReference>
<evidence type="ECO:0000313" key="2">
    <source>
        <dbReference type="Proteomes" id="UP001498771"/>
    </source>
</evidence>
<evidence type="ECO:0000313" key="1">
    <source>
        <dbReference type="EMBL" id="KAK7204724.1"/>
    </source>
</evidence>
<organism evidence="1 2">
    <name type="scientific">Myxozyma melibiosi</name>
    <dbReference type="NCBI Taxonomy" id="54550"/>
    <lineage>
        <taxon>Eukaryota</taxon>
        <taxon>Fungi</taxon>
        <taxon>Dikarya</taxon>
        <taxon>Ascomycota</taxon>
        <taxon>Saccharomycotina</taxon>
        <taxon>Lipomycetes</taxon>
        <taxon>Lipomycetales</taxon>
        <taxon>Lipomycetaceae</taxon>
        <taxon>Myxozyma</taxon>
    </lineage>
</organism>
<accession>A0ABR1F4H8</accession>
<name>A0ABR1F4H8_9ASCO</name>
<dbReference type="EMBL" id="JBBJBU010000007">
    <property type="protein sequence ID" value="KAK7204724.1"/>
    <property type="molecule type" value="Genomic_DNA"/>
</dbReference>
<dbReference type="RefSeq" id="XP_064767757.1">
    <property type="nucleotide sequence ID" value="XM_064909949.1"/>
</dbReference>
<dbReference type="GeneID" id="90035461"/>
<dbReference type="PANTHER" id="PTHR34365:SF7">
    <property type="entry name" value="GLYCINE-RICH DOMAIN-CONTAINING PROTEIN 1"/>
    <property type="match status" value="1"/>
</dbReference>
<protein>
    <submittedName>
        <fullName evidence="1">Uncharacterized protein</fullName>
    </submittedName>
</protein>
<dbReference type="InterPro" id="IPR009836">
    <property type="entry name" value="GRDP-like"/>
</dbReference>
<gene>
    <name evidence="1" type="ORF">BZA70DRAFT_181599</name>
</gene>
<reference evidence="1 2" key="1">
    <citation type="submission" date="2024-03" db="EMBL/GenBank/DDBJ databases">
        <title>Genome-scale model development and genomic sequencing of the oleaginous clade Lipomyces.</title>
        <authorList>
            <consortium name="Lawrence Berkeley National Laboratory"/>
            <person name="Czajka J.J."/>
            <person name="Han Y."/>
            <person name="Kim J."/>
            <person name="Mondo S.J."/>
            <person name="Hofstad B.A."/>
            <person name="Robles A."/>
            <person name="Haridas S."/>
            <person name="Riley R."/>
            <person name="LaButti K."/>
            <person name="Pangilinan J."/>
            <person name="Andreopoulos W."/>
            <person name="Lipzen A."/>
            <person name="Yan J."/>
            <person name="Wang M."/>
            <person name="Ng V."/>
            <person name="Grigoriev I.V."/>
            <person name="Spatafora J.W."/>
            <person name="Magnuson J.K."/>
            <person name="Baker S.E."/>
            <person name="Pomraning K.R."/>
        </authorList>
    </citation>
    <scope>NUCLEOTIDE SEQUENCE [LARGE SCALE GENOMIC DNA]</scope>
    <source>
        <strain evidence="1 2">Phaff 52-87</strain>
    </source>
</reference>
<dbReference type="Pfam" id="PF07173">
    <property type="entry name" value="GRDP-like"/>
    <property type="match status" value="1"/>
</dbReference>
<dbReference type="Proteomes" id="UP001498771">
    <property type="component" value="Unassembled WGS sequence"/>
</dbReference>